<keyword evidence="2" id="KW-1185">Reference proteome</keyword>
<dbReference type="Proteomes" id="UP001187192">
    <property type="component" value="Unassembled WGS sequence"/>
</dbReference>
<gene>
    <name evidence="1" type="ORF">TIFTF001_009466</name>
</gene>
<accession>A0AA87ZVB5</accession>
<evidence type="ECO:0000313" key="2">
    <source>
        <dbReference type="Proteomes" id="UP001187192"/>
    </source>
</evidence>
<comment type="caution">
    <text evidence="1">The sequence shown here is derived from an EMBL/GenBank/DDBJ whole genome shotgun (WGS) entry which is preliminary data.</text>
</comment>
<dbReference type="EMBL" id="BTGU01000010">
    <property type="protein sequence ID" value="GMN40235.1"/>
    <property type="molecule type" value="Genomic_DNA"/>
</dbReference>
<proteinExistence type="predicted"/>
<sequence>MGSNDRLFSVVSCNVRGEAGAGAGADADAEAEAALGPAEEEVPSDCTFVNRRSFSRIHRFCSVQCSPFSL</sequence>
<organism evidence="1 2">
    <name type="scientific">Ficus carica</name>
    <name type="common">Common fig</name>
    <dbReference type="NCBI Taxonomy" id="3494"/>
    <lineage>
        <taxon>Eukaryota</taxon>
        <taxon>Viridiplantae</taxon>
        <taxon>Streptophyta</taxon>
        <taxon>Embryophyta</taxon>
        <taxon>Tracheophyta</taxon>
        <taxon>Spermatophyta</taxon>
        <taxon>Magnoliopsida</taxon>
        <taxon>eudicotyledons</taxon>
        <taxon>Gunneridae</taxon>
        <taxon>Pentapetalae</taxon>
        <taxon>rosids</taxon>
        <taxon>fabids</taxon>
        <taxon>Rosales</taxon>
        <taxon>Moraceae</taxon>
        <taxon>Ficeae</taxon>
        <taxon>Ficus</taxon>
    </lineage>
</organism>
<reference evidence="1" key="1">
    <citation type="submission" date="2023-07" db="EMBL/GenBank/DDBJ databases">
        <title>draft genome sequence of fig (Ficus carica).</title>
        <authorList>
            <person name="Takahashi T."/>
            <person name="Nishimura K."/>
        </authorList>
    </citation>
    <scope>NUCLEOTIDE SEQUENCE</scope>
</reference>
<dbReference type="AlphaFoldDB" id="A0AA87ZVB5"/>
<name>A0AA87ZVB5_FICCA</name>
<protein>
    <submittedName>
        <fullName evidence="1">Uncharacterized protein</fullName>
    </submittedName>
</protein>
<evidence type="ECO:0000313" key="1">
    <source>
        <dbReference type="EMBL" id="GMN40235.1"/>
    </source>
</evidence>